<evidence type="ECO:0000313" key="1">
    <source>
        <dbReference type="EMBL" id="OGE74157.1"/>
    </source>
</evidence>
<gene>
    <name evidence="1" type="ORF">A2717_01245</name>
</gene>
<reference evidence="1 2" key="1">
    <citation type="journal article" date="2016" name="Nat. Commun.">
        <title>Thousands of microbial genomes shed light on interconnected biogeochemical processes in an aquifer system.</title>
        <authorList>
            <person name="Anantharaman K."/>
            <person name="Brown C.T."/>
            <person name="Hug L.A."/>
            <person name="Sharon I."/>
            <person name="Castelle C.J."/>
            <person name="Probst A.J."/>
            <person name="Thomas B.C."/>
            <person name="Singh A."/>
            <person name="Wilkins M.J."/>
            <person name="Karaoz U."/>
            <person name="Brodie E.L."/>
            <person name="Williams K.H."/>
            <person name="Hubbard S.S."/>
            <person name="Banfield J.F."/>
        </authorList>
    </citation>
    <scope>NUCLEOTIDE SEQUENCE [LARGE SCALE GENOMIC DNA]</scope>
</reference>
<name>A0A1F5N923_9BACT</name>
<organism evidence="1 2">
    <name type="scientific">Candidatus Doudnabacteria bacterium RIFCSPHIGHO2_01_FULL_41_86</name>
    <dbReference type="NCBI Taxonomy" id="1817821"/>
    <lineage>
        <taxon>Bacteria</taxon>
        <taxon>Candidatus Doudnaibacteriota</taxon>
    </lineage>
</organism>
<evidence type="ECO:0000313" key="2">
    <source>
        <dbReference type="Proteomes" id="UP000177610"/>
    </source>
</evidence>
<dbReference type="AlphaFoldDB" id="A0A1F5N923"/>
<protein>
    <submittedName>
        <fullName evidence="1">Uncharacterized protein</fullName>
    </submittedName>
</protein>
<comment type="caution">
    <text evidence="1">The sequence shown here is derived from an EMBL/GenBank/DDBJ whole genome shotgun (WGS) entry which is preliminary data.</text>
</comment>
<sequence>METVDSGDKVEALLAFWQKTNGCQKSALESQFLQPAFSVAPRDLRKLVFLPKCSPLRLKEDEEKKMKT</sequence>
<accession>A0A1F5N923</accession>
<dbReference type="EMBL" id="MFEH01000001">
    <property type="protein sequence ID" value="OGE74157.1"/>
    <property type="molecule type" value="Genomic_DNA"/>
</dbReference>
<proteinExistence type="predicted"/>
<dbReference type="Proteomes" id="UP000177610">
    <property type="component" value="Unassembled WGS sequence"/>
</dbReference>